<dbReference type="STRING" id="68775.A0A5C3MCV1"/>
<dbReference type="AlphaFoldDB" id="A0A5C3MCV1"/>
<keyword evidence="2" id="KW-1185">Reference proteome</keyword>
<reference evidence="1 2" key="1">
    <citation type="journal article" date="2019" name="Nat. Ecol. Evol.">
        <title>Megaphylogeny resolves global patterns of mushroom evolution.</title>
        <authorList>
            <person name="Varga T."/>
            <person name="Krizsan K."/>
            <person name="Foldi C."/>
            <person name="Dima B."/>
            <person name="Sanchez-Garcia M."/>
            <person name="Sanchez-Ramirez S."/>
            <person name="Szollosi G.J."/>
            <person name="Szarkandi J.G."/>
            <person name="Papp V."/>
            <person name="Albert L."/>
            <person name="Andreopoulos W."/>
            <person name="Angelini C."/>
            <person name="Antonin V."/>
            <person name="Barry K.W."/>
            <person name="Bougher N.L."/>
            <person name="Buchanan P."/>
            <person name="Buyck B."/>
            <person name="Bense V."/>
            <person name="Catcheside P."/>
            <person name="Chovatia M."/>
            <person name="Cooper J."/>
            <person name="Damon W."/>
            <person name="Desjardin D."/>
            <person name="Finy P."/>
            <person name="Geml J."/>
            <person name="Haridas S."/>
            <person name="Hughes K."/>
            <person name="Justo A."/>
            <person name="Karasinski D."/>
            <person name="Kautmanova I."/>
            <person name="Kiss B."/>
            <person name="Kocsube S."/>
            <person name="Kotiranta H."/>
            <person name="LaButti K.M."/>
            <person name="Lechner B.E."/>
            <person name="Liimatainen K."/>
            <person name="Lipzen A."/>
            <person name="Lukacs Z."/>
            <person name="Mihaltcheva S."/>
            <person name="Morgado L.N."/>
            <person name="Niskanen T."/>
            <person name="Noordeloos M.E."/>
            <person name="Ohm R.A."/>
            <person name="Ortiz-Santana B."/>
            <person name="Ovrebo C."/>
            <person name="Racz N."/>
            <person name="Riley R."/>
            <person name="Savchenko A."/>
            <person name="Shiryaev A."/>
            <person name="Soop K."/>
            <person name="Spirin V."/>
            <person name="Szebenyi C."/>
            <person name="Tomsovsky M."/>
            <person name="Tulloss R.E."/>
            <person name="Uehling J."/>
            <person name="Grigoriev I.V."/>
            <person name="Vagvolgyi C."/>
            <person name="Papp T."/>
            <person name="Martin F.M."/>
            <person name="Miettinen O."/>
            <person name="Hibbett D.S."/>
            <person name="Nagy L.G."/>
        </authorList>
    </citation>
    <scope>NUCLEOTIDE SEQUENCE [LARGE SCALE GENOMIC DNA]</scope>
    <source>
        <strain evidence="1 2">CBS 166.37</strain>
    </source>
</reference>
<accession>A0A5C3MCV1</accession>
<dbReference type="EMBL" id="ML213594">
    <property type="protein sequence ID" value="TFK41678.1"/>
    <property type="molecule type" value="Genomic_DNA"/>
</dbReference>
<evidence type="ECO:0000313" key="1">
    <source>
        <dbReference type="EMBL" id="TFK41678.1"/>
    </source>
</evidence>
<protein>
    <submittedName>
        <fullName evidence="1">Uncharacterized protein</fullName>
    </submittedName>
</protein>
<dbReference type="PANTHER" id="PTHR35043">
    <property type="entry name" value="TRANSCRIPTION FACTOR DOMAIN-CONTAINING PROTEIN"/>
    <property type="match status" value="1"/>
</dbReference>
<gene>
    <name evidence="1" type="ORF">BDQ12DRAFT_678335</name>
</gene>
<proteinExistence type="predicted"/>
<evidence type="ECO:0000313" key="2">
    <source>
        <dbReference type="Proteomes" id="UP000308652"/>
    </source>
</evidence>
<dbReference type="OrthoDB" id="9451547at2759"/>
<dbReference type="Proteomes" id="UP000308652">
    <property type="component" value="Unassembled WGS sequence"/>
</dbReference>
<name>A0A5C3MCV1_9AGAR</name>
<dbReference type="PANTHER" id="PTHR35043:SF7">
    <property type="entry name" value="TRANSCRIPTION FACTOR DOMAIN-CONTAINING PROTEIN"/>
    <property type="match status" value="1"/>
</dbReference>
<sequence length="224" mass="25434">MIYLGTSGTHGLPLTFPSYSGSAHDVGNLCFCPDNEDKRSIWDIIWSCIATTFHCTWVTVHPNIPALQEEWWWVAWRRAKAMFWALLSPELVILWALRQWRSAKLLENRYKDRGWTIVHGHFFQMGGFILQEDGKPLTTLLEDTLSSLLKAGSIEFPTTTEDEINDKSKGIFSSKVNYRPNRMVCCPMHCSSCSASCIIRIGTHYSVSGGPEWDHVPLLVVKTA</sequence>
<organism evidence="1 2">
    <name type="scientific">Crucibulum laeve</name>
    <dbReference type="NCBI Taxonomy" id="68775"/>
    <lineage>
        <taxon>Eukaryota</taxon>
        <taxon>Fungi</taxon>
        <taxon>Dikarya</taxon>
        <taxon>Basidiomycota</taxon>
        <taxon>Agaricomycotina</taxon>
        <taxon>Agaricomycetes</taxon>
        <taxon>Agaricomycetidae</taxon>
        <taxon>Agaricales</taxon>
        <taxon>Agaricineae</taxon>
        <taxon>Nidulariaceae</taxon>
        <taxon>Crucibulum</taxon>
    </lineage>
</organism>